<dbReference type="eggNOG" id="COG0758">
    <property type="taxonomic scope" value="Bacteria"/>
</dbReference>
<dbReference type="Proteomes" id="UP000017813">
    <property type="component" value="Unassembled WGS sequence"/>
</dbReference>
<evidence type="ECO:0000259" key="2">
    <source>
        <dbReference type="Pfam" id="PF02481"/>
    </source>
</evidence>
<dbReference type="RefSeq" id="WP_002642749.1">
    <property type="nucleotide sequence ID" value="NZ_CP019448.1"/>
</dbReference>
<proteinExistence type="inferred from homology"/>
<comment type="similarity">
    <text evidence="1">Belongs to the DprA/Smf family.</text>
</comment>
<dbReference type="AlphaFoldDB" id="V9H5L4"/>
<protein>
    <submittedName>
        <fullName evidence="4">DNA protecting protein DprA</fullName>
    </submittedName>
</protein>
<evidence type="ECO:0000313" key="4">
    <source>
        <dbReference type="EMBL" id="EFG30347.1"/>
    </source>
</evidence>
<dbReference type="STRING" id="641147.HMPREF9021_01844"/>
<evidence type="ECO:0000256" key="1">
    <source>
        <dbReference type="ARBA" id="ARBA00006525"/>
    </source>
</evidence>
<dbReference type="KEGG" id="smur:BWP33_11900"/>
<feature type="domain" description="DprA winged helix" evidence="3">
    <location>
        <begin position="368"/>
        <end position="415"/>
    </location>
</feature>
<dbReference type="NCBIfam" id="TIGR00732">
    <property type="entry name" value="dprA"/>
    <property type="match status" value="1"/>
</dbReference>
<dbReference type="InterPro" id="IPR036388">
    <property type="entry name" value="WH-like_DNA-bd_sf"/>
</dbReference>
<dbReference type="OrthoDB" id="9785707at2"/>
<dbReference type="PANTHER" id="PTHR43022:SF1">
    <property type="entry name" value="PROTEIN SMF"/>
    <property type="match status" value="1"/>
</dbReference>
<dbReference type="Pfam" id="PF17782">
    <property type="entry name" value="WHD_DprA"/>
    <property type="match status" value="1"/>
</dbReference>
<dbReference type="EMBL" id="ADCY02000052">
    <property type="protein sequence ID" value="EFG30347.1"/>
    <property type="molecule type" value="Genomic_DNA"/>
</dbReference>
<accession>V9H5L4</accession>
<dbReference type="HOGENOM" id="CLU_029601_1_1_4"/>
<dbReference type="InterPro" id="IPR003488">
    <property type="entry name" value="DprA"/>
</dbReference>
<evidence type="ECO:0000259" key="3">
    <source>
        <dbReference type="Pfam" id="PF17782"/>
    </source>
</evidence>
<reference evidence="4 5" key="1">
    <citation type="submission" date="2010-03" db="EMBL/GenBank/DDBJ databases">
        <authorList>
            <consortium name="The Broad Institute Genome Sequencing Platform"/>
            <person name="Ward D."/>
            <person name="Earl A."/>
            <person name="Feldgarden M."/>
            <person name="Gevers D."/>
            <person name="Young S."/>
            <person name="Zeng Q."/>
            <person name="Koehrsen M."/>
            <person name="Alvarado L."/>
            <person name="Berlin A.M."/>
            <person name="Borenstein D."/>
            <person name="Chapman S.B."/>
            <person name="Chen Z."/>
            <person name="Engels R."/>
            <person name="Freedman E."/>
            <person name="Gellesch M."/>
            <person name="Goldberg J."/>
            <person name="Griggs A."/>
            <person name="Gujja S."/>
            <person name="Heilman E.R."/>
            <person name="Heiman D.I."/>
            <person name="Hepburn T.A."/>
            <person name="Howarth C."/>
            <person name="Jen D."/>
            <person name="Larson L."/>
            <person name="Mehta T."/>
            <person name="Park D."/>
            <person name="Pearson M."/>
            <person name="Richards J."/>
            <person name="Roberts A."/>
            <person name="Saif S."/>
            <person name="Shea T.D."/>
            <person name="Shenoy N."/>
            <person name="Sisk P."/>
            <person name="Stolte C."/>
            <person name="Sykes S.N."/>
            <person name="Walk T."/>
            <person name="White J."/>
            <person name="Yandava C."/>
            <person name="Izard J."/>
            <person name="Baranova O.V."/>
            <person name="Blanton J.M."/>
            <person name="Tanner A.C."/>
            <person name="Dewhirst F."/>
            <person name="Haas B."/>
            <person name="Nusbaum C."/>
            <person name="Birren B."/>
        </authorList>
    </citation>
    <scope>NUCLEOTIDE SEQUENCE [LARGE SCALE GENOMIC DNA]</scope>
    <source>
        <strain evidence="4 5">ATCC 29453</strain>
    </source>
</reference>
<dbReference type="PANTHER" id="PTHR43022">
    <property type="entry name" value="PROTEIN SMF"/>
    <property type="match status" value="1"/>
</dbReference>
<evidence type="ECO:0000313" key="5">
    <source>
        <dbReference type="Proteomes" id="UP000017813"/>
    </source>
</evidence>
<comment type="caution">
    <text evidence="4">The sequence shown here is derived from an EMBL/GenBank/DDBJ whole genome shotgun (WGS) entry which is preliminary data.</text>
</comment>
<reference evidence="4 5" key="2">
    <citation type="submission" date="2011-10" db="EMBL/GenBank/DDBJ databases">
        <title>The Genome Sequence of Simonsiella muelleri ATCC 29453.</title>
        <authorList>
            <consortium name="The Broad Institute Genome Sequencing Platform"/>
            <consortium name="The Broad Institute Genome Sequencing Center for Infectious Disease"/>
            <person name="Earl A."/>
            <person name="Ward D."/>
            <person name="Feldgarden M."/>
            <person name="Gevers D."/>
            <person name="Izard J."/>
            <person name="Baranova O.V."/>
            <person name="Blanton J.M."/>
            <person name="Tanner A.C."/>
            <person name="Dewhirst F."/>
            <person name="Young S.K."/>
            <person name="Zeng Q."/>
            <person name="Gargeya S."/>
            <person name="Fitzgerald M."/>
            <person name="Haas B."/>
            <person name="Abouelleil A."/>
            <person name="Alvarado L."/>
            <person name="Arachchi H.M."/>
            <person name="Berlin A."/>
            <person name="Brown A."/>
            <person name="Chapman S.B."/>
            <person name="Chen Z."/>
            <person name="Dunbar C."/>
            <person name="Freedman E."/>
            <person name="Gearin G."/>
            <person name="Goldberg J."/>
            <person name="Griggs A."/>
            <person name="Gujja S."/>
            <person name="Heiman D."/>
            <person name="Howarth C."/>
            <person name="Larson L."/>
            <person name="Lui A."/>
            <person name="MacDonald P.J.P."/>
            <person name="Montmayeur A."/>
            <person name="Murphy C."/>
            <person name="Neiman D."/>
            <person name="Pearson M."/>
            <person name="Priest M."/>
            <person name="Roberts A."/>
            <person name="Saif S."/>
            <person name="Shea T."/>
            <person name="Shenoy N."/>
            <person name="Sisk P."/>
            <person name="Stolte C."/>
            <person name="Sykes S."/>
            <person name="Wortman J."/>
            <person name="Nusbaum C."/>
            <person name="Birren B."/>
        </authorList>
    </citation>
    <scope>NUCLEOTIDE SEQUENCE [LARGE SCALE GENOMIC DNA]</scope>
    <source>
        <strain evidence="4 5">ATCC 29453</strain>
    </source>
</reference>
<dbReference type="SUPFAM" id="SSF102405">
    <property type="entry name" value="MCP/YpsA-like"/>
    <property type="match status" value="1"/>
</dbReference>
<dbReference type="InterPro" id="IPR057666">
    <property type="entry name" value="DrpA_SLOG"/>
</dbReference>
<dbReference type="GO" id="GO:0009294">
    <property type="term" value="P:DNA-mediated transformation"/>
    <property type="evidence" value="ECO:0007669"/>
    <property type="project" value="InterPro"/>
</dbReference>
<dbReference type="Gene3D" id="1.10.10.10">
    <property type="entry name" value="Winged helix-like DNA-binding domain superfamily/Winged helix DNA-binding domain"/>
    <property type="match status" value="1"/>
</dbReference>
<sequence length="421" mass="45615">MTDSDRYAWIQLALTPYIGADSFLLLIQHFGDAQAALRAPSDVIQQIVIKGKQAAQTWYDTTPARAATDAALQWEQQDGCRLLLLGDADYPTMLTEGITPPPLLFVRGDVSLLQHQAVAMVGSRHATPQAMRIAHNFAHALSEQGITVISGMASGIDTAAHTGALAFSGSTIAIWGTGIDRIYPNENKKLAYQIAEKGLIVSEFPLGTRPMAGNFPRRNRLIAAQARVTLVVEAALKSGSLITARLAADMGREVMAIPSSIDNPHAKGCHKLIKDGAKLVECVEDIINECPILLSTGIFRQPERLSTALSTDLSTELSTKQSTDFVPIELPKIKRNKPVNKPTPITPTLLPVDEIVDNFVDNSVNESTKSVLNAMGNEIVHPDFIAEKTNIPTDEIYAILLECELAGWVMATAGGRYQRTT</sequence>
<organism evidence="4 5">
    <name type="scientific">Simonsiella muelleri ATCC 29453</name>
    <dbReference type="NCBI Taxonomy" id="641147"/>
    <lineage>
        <taxon>Bacteria</taxon>
        <taxon>Pseudomonadati</taxon>
        <taxon>Pseudomonadota</taxon>
        <taxon>Betaproteobacteria</taxon>
        <taxon>Neisseriales</taxon>
        <taxon>Neisseriaceae</taxon>
        <taxon>Simonsiella</taxon>
    </lineage>
</organism>
<gene>
    <name evidence="4" type="ORF">HMPREF9021_01844</name>
</gene>
<dbReference type="Pfam" id="PF02481">
    <property type="entry name" value="DNA_processg_A"/>
    <property type="match status" value="1"/>
</dbReference>
<keyword evidence="5" id="KW-1185">Reference proteome</keyword>
<dbReference type="InterPro" id="IPR041614">
    <property type="entry name" value="DprA_WH"/>
</dbReference>
<name>V9H5L4_9NEIS</name>
<dbReference type="Pfam" id="PF21102">
    <property type="entry name" value="DprA_N"/>
    <property type="match status" value="1"/>
</dbReference>
<feature type="domain" description="Smf/DprA SLOG" evidence="2">
    <location>
        <begin position="82"/>
        <end position="290"/>
    </location>
</feature>
<dbReference type="Gene3D" id="3.40.50.450">
    <property type="match status" value="1"/>
</dbReference>